<dbReference type="EC" id="3.6.1.31" evidence="3"/>
<dbReference type="OrthoDB" id="9814738at2"/>
<comment type="pathway">
    <text evidence="2">Amino-acid biosynthesis; L-histidine biosynthesis; L-histidine from 5-phospho-alpha-D-ribose 1-diphosphate: step 2/9.</text>
</comment>
<organism evidence="9 10">
    <name type="scientific">Planctopirus hydrillae</name>
    <dbReference type="NCBI Taxonomy" id="1841610"/>
    <lineage>
        <taxon>Bacteria</taxon>
        <taxon>Pseudomonadati</taxon>
        <taxon>Planctomycetota</taxon>
        <taxon>Planctomycetia</taxon>
        <taxon>Planctomycetales</taxon>
        <taxon>Planctomycetaceae</taxon>
        <taxon>Planctopirus</taxon>
    </lineage>
</organism>
<evidence type="ECO:0000256" key="3">
    <source>
        <dbReference type="ARBA" id="ARBA00012414"/>
    </source>
</evidence>
<comment type="catalytic activity">
    <reaction evidence="1">
        <text>1-(5-phospho-beta-D-ribosyl)-ATP + H2O = 1-(5-phospho-beta-D-ribosyl)-5'-AMP + diphosphate + H(+)</text>
        <dbReference type="Rhea" id="RHEA:22828"/>
        <dbReference type="ChEBI" id="CHEBI:15377"/>
        <dbReference type="ChEBI" id="CHEBI:15378"/>
        <dbReference type="ChEBI" id="CHEBI:33019"/>
        <dbReference type="ChEBI" id="CHEBI:59457"/>
        <dbReference type="ChEBI" id="CHEBI:73183"/>
        <dbReference type="EC" id="3.6.1.31"/>
    </reaction>
</comment>
<evidence type="ECO:0000256" key="1">
    <source>
        <dbReference type="ARBA" id="ARBA00001460"/>
    </source>
</evidence>
<dbReference type="EMBL" id="LYDR01000130">
    <property type="protein sequence ID" value="ODA29398.1"/>
    <property type="molecule type" value="Genomic_DNA"/>
</dbReference>
<dbReference type="RefSeq" id="WP_068849844.1">
    <property type="nucleotide sequence ID" value="NZ_LYDR01000130.1"/>
</dbReference>
<proteinExistence type="predicted"/>
<sequence>MSDLLKRLEAQLEHRLMELPAGSYVTELSQAGHHMMATTLVEKAYQMVEACAEEDAGNPGDVPAAAANVLFHWMLLLKAYGHDLSTVERELTQRFDLR</sequence>
<keyword evidence="6" id="KW-0378">Hydrolase</keyword>
<dbReference type="Proteomes" id="UP000094828">
    <property type="component" value="Unassembled WGS sequence"/>
</dbReference>
<keyword evidence="10" id="KW-1185">Reference proteome</keyword>
<keyword evidence="7" id="KW-0067">ATP-binding</keyword>
<dbReference type="AlphaFoldDB" id="A0A1C3E817"/>
<evidence type="ECO:0000313" key="9">
    <source>
        <dbReference type="EMBL" id="ODA29398.1"/>
    </source>
</evidence>
<evidence type="ECO:0000256" key="8">
    <source>
        <dbReference type="ARBA" id="ARBA00023102"/>
    </source>
</evidence>
<name>A0A1C3E817_9PLAN</name>
<evidence type="ECO:0000256" key="6">
    <source>
        <dbReference type="ARBA" id="ARBA00022801"/>
    </source>
</evidence>
<evidence type="ECO:0000256" key="4">
    <source>
        <dbReference type="ARBA" id="ARBA00022605"/>
    </source>
</evidence>
<dbReference type="GO" id="GO:0000105">
    <property type="term" value="P:L-histidine biosynthetic process"/>
    <property type="evidence" value="ECO:0007669"/>
    <property type="project" value="UniProtKB-KW"/>
</dbReference>
<comment type="caution">
    <text evidence="9">The sequence shown here is derived from an EMBL/GenBank/DDBJ whole genome shotgun (WGS) entry which is preliminary data.</text>
</comment>
<protein>
    <recommendedName>
        <fullName evidence="3">phosphoribosyl-ATP diphosphatase</fullName>
        <ecNumber evidence="3">3.6.1.31</ecNumber>
    </recommendedName>
</protein>
<dbReference type="GO" id="GO:0005524">
    <property type="term" value="F:ATP binding"/>
    <property type="evidence" value="ECO:0007669"/>
    <property type="project" value="UniProtKB-KW"/>
</dbReference>
<gene>
    <name evidence="9" type="ORF">A6X21_08885</name>
</gene>
<evidence type="ECO:0000256" key="7">
    <source>
        <dbReference type="ARBA" id="ARBA00022840"/>
    </source>
</evidence>
<dbReference type="Gene3D" id="1.10.287.1080">
    <property type="entry name" value="MazG-like"/>
    <property type="match status" value="1"/>
</dbReference>
<reference evidence="9 10" key="1">
    <citation type="submission" date="2016-05" db="EMBL/GenBank/DDBJ databases">
        <title>Genomic and physiological characterization of Planctopirus sp. isolated from fresh water lake.</title>
        <authorList>
            <person name="Subhash Y."/>
            <person name="Ramana C."/>
        </authorList>
    </citation>
    <scope>NUCLEOTIDE SEQUENCE [LARGE SCALE GENOMIC DNA]</scope>
    <source>
        <strain evidence="9 10">JC280</strain>
    </source>
</reference>
<dbReference type="STRING" id="1841610.A6X21_08885"/>
<dbReference type="GO" id="GO:0004636">
    <property type="term" value="F:phosphoribosyl-ATP diphosphatase activity"/>
    <property type="evidence" value="ECO:0007669"/>
    <property type="project" value="UniProtKB-EC"/>
</dbReference>
<keyword evidence="8" id="KW-0368">Histidine biosynthesis</keyword>
<dbReference type="InterPro" id="IPR008179">
    <property type="entry name" value="HisE"/>
</dbReference>
<dbReference type="CDD" id="cd11534">
    <property type="entry name" value="NTP-PPase_HisIE_like"/>
    <property type="match status" value="1"/>
</dbReference>
<evidence type="ECO:0000313" key="10">
    <source>
        <dbReference type="Proteomes" id="UP000094828"/>
    </source>
</evidence>
<dbReference type="SUPFAM" id="SSF101386">
    <property type="entry name" value="all-alpha NTP pyrophosphatases"/>
    <property type="match status" value="1"/>
</dbReference>
<keyword evidence="4" id="KW-0028">Amino-acid biosynthesis</keyword>
<dbReference type="Pfam" id="PF01503">
    <property type="entry name" value="PRA-PH"/>
    <property type="match status" value="1"/>
</dbReference>
<dbReference type="InterPro" id="IPR021130">
    <property type="entry name" value="PRib-ATP_PPHydrolase-like"/>
</dbReference>
<evidence type="ECO:0000256" key="2">
    <source>
        <dbReference type="ARBA" id="ARBA00005204"/>
    </source>
</evidence>
<keyword evidence="5" id="KW-0547">Nucleotide-binding</keyword>
<evidence type="ECO:0000256" key="5">
    <source>
        <dbReference type="ARBA" id="ARBA00022741"/>
    </source>
</evidence>
<accession>A0A1C3E817</accession>